<keyword evidence="4" id="KW-1185">Reference proteome</keyword>
<dbReference type="PANTHER" id="PTHR47545:SF2">
    <property type="entry name" value="CC-ADDING TRNA NUCLEOTIDYLTRANSFERASE"/>
    <property type="match status" value="1"/>
</dbReference>
<evidence type="ECO:0000313" key="4">
    <source>
        <dbReference type="Proteomes" id="UP000611796"/>
    </source>
</evidence>
<dbReference type="Gene3D" id="1.10.3090.10">
    <property type="entry name" value="cca-adding enzyme, domain 2"/>
    <property type="match status" value="1"/>
</dbReference>
<gene>
    <name evidence="3" type="ORF">H8891_06885</name>
</gene>
<reference evidence="3 4" key="1">
    <citation type="submission" date="2020-08" db="EMBL/GenBank/DDBJ databases">
        <authorList>
            <person name="Liu C."/>
            <person name="Sun Q."/>
        </authorList>
    </citation>
    <scope>NUCLEOTIDE SEQUENCE [LARGE SCALE GENOMIC DNA]</scope>
    <source>
        <strain evidence="3 4">NSJ-45</strain>
    </source>
</reference>
<dbReference type="InterPro" id="IPR003607">
    <property type="entry name" value="HD/PDEase_dom"/>
</dbReference>
<dbReference type="RefSeq" id="WP_187005762.1">
    <property type="nucleotide sequence ID" value="NZ_JACRWD010000001.1"/>
</dbReference>
<dbReference type="InterPro" id="IPR006674">
    <property type="entry name" value="HD_domain"/>
</dbReference>
<feature type="domain" description="HD/PDEase" evidence="2">
    <location>
        <begin position="55"/>
        <end position="190"/>
    </location>
</feature>
<dbReference type="SMART" id="SM00471">
    <property type="entry name" value="HDc"/>
    <property type="match status" value="1"/>
</dbReference>
<dbReference type="InterPro" id="IPR050124">
    <property type="entry name" value="tRNA_CCA-adding_enzyme"/>
</dbReference>
<sequence length="208" mass="24317">MNKELILKEISSHLIEDEKPSIYIKNIISNKIYDIELIDKLSMLENIDQNPKYHPEGNVLNHVLMVVDNASKLKKNSSDKLVLMWGALLHDIGKLTTTRIRKGRITSYNHDVEGEKASKLILDKLTDDEDFKYKVSKLVRYHMQPLFFDKNLPFFSYKDMIRDTDYKEIAILSTADRLGRGNITKEVEAKELENIERFKAYLRNREGK</sequence>
<accession>A0ABR7K328</accession>
<dbReference type="SUPFAM" id="SSF109604">
    <property type="entry name" value="HD-domain/PDEase-like"/>
    <property type="match status" value="1"/>
</dbReference>
<organism evidence="3 4">
    <name type="scientific">Paeniclostridium hominis</name>
    <dbReference type="NCBI Taxonomy" id="2764329"/>
    <lineage>
        <taxon>Bacteria</taxon>
        <taxon>Bacillati</taxon>
        <taxon>Bacillota</taxon>
        <taxon>Clostridia</taxon>
        <taxon>Peptostreptococcales</taxon>
        <taxon>Peptostreptococcaceae</taxon>
        <taxon>Paeniclostridium</taxon>
    </lineage>
</organism>
<protein>
    <submittedName>
        <fullName evidence="3">HDIG domain-containing protein</fullName>
    </submittedName>
</protein>
<keyword evidence="1" id="KW-0547">Nucleotide-binding</keyword>
<evidence type="ECO:0000256" key="1">
    <source>
        <dbReference type="ARBA" id="ARBA00022741"/>
    </source>
</evidence>
<dbReference type="NCBIfam" id="TIGR00277">
    <property type="entry name" value="HDIG"/>
    <property type="match status" value="1"/>
</dbReference>
<comment type="caution">
    <text evidence="3">The sequence shown here is derived from an EMBL/GenBank/DDBJ whole genome shotgun (WGS) entry which is preliminary data.</text>
</comment>
<evidence type="ECO:0000313" key="3">
    <source>
        <dbReference type="EMBL" id="MBC6003522.1"/>
    </source>
</evidence>
<dbReference type="EMBL" id="JACRWD010000001">
    <property type="protein sequence ID" value="MBC6003522.1"/>
    <property type="molecule type" value="Genomic_DNA"/>
</dbReference>
<dbReference type="Proteomes" id="UP000611796">
    <property type="component" value="Unassembled WGS sequence"/>
</dbReference>
<evidence type="ECO:0000259" key="2">
    <source>
        <dbReference type="SMART" id="SM00471"/>
    </source>
</evidence>
<dbReference type="InterPro" id="IPR006675">
    <property type="entry name" value="HDIG_dom"/>
</dbReference>
<name>A0ABR7K328_9FIRM</name>
<dbReference type="CDD" id="cd00077">
    <property type="entry name" value="HDc"/>
    <property type="match status" value="1"/>
</dbReference>
<dbReference type="Pfam" id="PF01966">
    <property type="entry name" value="HD"/>
    <property type="match status" value="1"/>
</dbReference>
<proteinExistence type="predicted"/>
<dbReference type="PANTHER" id="PTHR47545">
    <property type="entry name" value="MULTIFUNCTIONAL CCA PROTEIN"/>
    <property type="match status" value="1"/>
</dbReference>